<sequence>MKRSDLSITRRTHIAQKLSTDFEDQLTKFQSFVINLRKKHHYNISQIGNADEKPQTLDMPYIVQQLNKKDKKDFHIPSACALAIVSALHDIHGYLINAVYPIEKFCFTPIHWGKQIQELRDIDGNGELRICEGNRGFDELCRGRSETNPAVFLAQDRQTVTAYEEDSLSQQQLTFAYIRGTL</sequence>
<protein>
    <submittedName>
        <fullName evidence="1">Uncharacterized protein</fullName>
    </submittedName>
</protein>
<organism evidence="1 2">
    <name type="scientific">Mytilus coruscus</name>
    <name type="common">Sea mussel</name>
    <dbReference type="NCBI Taxonomy" id="42192"/>
    <lineage>
        <taxon>Eukaryota</taxon>
        <taxon>Metazoa</taxon>
        <taxon>Spiralia</taxon>
        <taxon>Lophotrochozoa</taxon>
        <taxon>Mollusca</taxon>
        <taxon>Bivalvia</taxon>
        <taxon>Autobranchia</taxon>
        <taxon>Pteriomorphia</taxon>
        <taxon>Mytilida</taxon>
        <taxon>Mytiloidea</taxon>
        <taxon>Mytilidae</taxon>
        <taxon>Mytilinae</taxon>
        <taxon>Mytilus</taxon>
    </lineage>
</organism>
<name>A0A6J8E871_MYTCO</name>
<dbReference type="EMBL" id="CACVKT020008627">
    <property type="protein sequence ID" value="CAC5416338.1"/>
    <property type="molecule type" value="Genomic_DNA"/>
</dbReference>
<reference evidence="1 2" key="1">
    <citation type="submission" date="2020-06" db="EMBL/GenBank/DDBJ databases">
        <authorList>
            <person name="Li R."/>
            <person name="Bekaert M."/>
        </authorList>
    </citation>
    <scope>NUCLEOTIDE SEQUENCE [LARGE SCALE GENOMIC DNA]</scope>
    <source>
        <strain evidence="2">wild</strain>
    </source>
</reference>
<dbReference type="AlphaFoldDB" id="A0A6J8E871"/>
<gene>
    <name evidence="1" type="ORF">MCOR_48973</name>
</gene>
<keyword evidence="2" id="KW-1185">Reference proteome</keyword>
<dbReference type="Proteomes" id="UP000507470">
    <property type="component" value="Unassembled WGS sequence"/>
</dbReference>
<proteinExistence type="predicted"/>
<evidence type="ECO:0000313" key="1">
    <source>
        <dbReference type="EMBL" id="CAC5416338.1"/>
    </source>
</evidence>
<evidence type="ECO:0000313" key="2">
    <source>
        <dbReference type="Proteomes" id="UP000507470"/>
    </source>
</evidence>
<dbReference type="OrthoDB" id="10670667at2759"/>
<accession>A0A6J8E871</accession>